<dbReference type="InParanoid" id="G8XZY1"/>
<evidence type="ECO:0000313" key="4">
    <source>
        <dbReference type="Proteomes" id="UP000005222"/>
    </source>
</evidence>
<name>G8XZY1_PICSO</name>
<organism evidence="3 4">
    <name type="scientific">Pichia sorbitophila (strain ATCC MYA-4447 / BCRC 22081 / CBS 7064 / NBRC 10061 / NRRL Y-12695)</name>
    <name type="common">Hybrid yeast</name>
    <dbReference type="NCBI Taxonomy" id="559304"/>
    <lineage>
        <taxon>Eukaryota</taxon>
        <taxon>Fungi</taxon>
        <taxon>Dikarya</taxon>
        <taxon>Ascomycota</taxon>
        <taxon>Saccharomycotina</taxon>
        <taxon>Pichiomycetes</taxon>
        <taxon>Debaryomycetaceae</taxon>
        <taxon>Millerozyma</taxon>
    </lineage>
</organism>
<feature type="transmembrane region" description="Helical" evidence="1">
    <location>
        <begin position="119"/>
        <end position="138"/>
    </location>
</feature>
<sequence>MHFPENTQWTAVTYVQLVVYIIILAVTIFFLLTKVRYLRHYKQFHSSAFLVIYDLFQLAGAIAGLTMLYCKQVNTAQFIVTYIFDSCALGILLRCLVMLVELVRVQAGSRMMFYPPSRIIQLVILAGIVCSIVGASELSSGKPSSQSEDLFKASGFLFLAVTVISALNAARLLRSAAKTQVMLILVASAALVVRCAYTLVAAFGHFTISFEASSKYTLYVGNYEYYCFMGLLVGILVDCTLLLTMATVFRGEMKPLVEPEQKSFDVSEVKDYFNRK</sequence>
<protein>
    <submittedName>
        <fullName evidence="3">Piso0_005783 protein</fullName>
    </submittedName>
</protein>
<reference evidence="3 4" key="1">
    <citation type="journal article" date="2012" name="G3 (Bethesda)">
        <title>Pichia sorbitophila, an interspecies yeast hybrid reveals early steps of genome resolution following polyploidization.</title>
        <authorList>
            <person name="Leh Louis V."/>
            <person name="Despons L."/>
            <person name="Friedrich A."/>
            <person name="Martin T."/>
            <person name="Durrens P."/>
            <person name="Casaregola S."/>
            <person name="Neuveglise C."/>
            <person name="Fairhead C."/>
            <person name="Marck C."/>
            <person name="Cruz J.A."/>
            <person name="Straub M.L."/>
            <person name="Kugler V."/>
            <person name="Sacerdot C."/>
            <person name="Uzunov Z."/>
            <person name="Thierry A."/>
            <person name="Weiss S."/>
            <person name="Bleykasten C."/>
            <person name="De Montigny J."/>
            <person name="Jacques N."/>
            <person name="Jung P."/>
            <person name="Lemaire M."/>
            <person name="Mallet S."/>
            <person name="Morel G."/>
            <person name="Richard G.F."/>
            <person name="Sarkar A."/>
            <person name="Savel G."/>
            <person name="Schacherer J."/>
            <person name="Seret M.L."/>
            <person name="Talla E."/>
            <person name="Samson G."/>
            <person name="Jubin C."/>
            <person name="Poulain J."/>
            <person name="Vacherie B."/>
            <person name="Barbe V."/>
            <person name="Pelletier E."/>
            <person name="Sherman D.J."/>
            <person name="Westhof E."/>
            <person name="Weissenbach J."/>
            <person name="Baret P.V."/>
            <person name="Wincker P."/>
            <person name="Gaillardin C."/>
            <person name="Dujon B."/>
            <person name="Souciet J.L."/>
        </authorList>
    </citation>
    <scope>NUCLEOTIDE SEQUENCE [LARGE SCALE GENOMIC DNA]</scope>
    <source>
        <strain evidence="4">ATCC MYA-4447 / BCRC 22081 / CBS 7064 / NBRC 10061 / NRRL Y-12695</strain>
    </source>
</reference>
<dbReference type="PANTHER" id="PTHR42109">
    <property type="entry name" value="UNPLACED GENOMIC SCAFFOLD UM_SCAF_CONTIG_1.265, WHOLE GENOME SHOTGUN SEQUENCE"/>
    <property type="match status" value="1"/>
</dbReference>
<evidence type="ECO:0000256" key="1">
    <source>
        <dbReference type="SAM" id="Phobius"/>
    </source>
</evidence>
<feature type="transmembrane region" description="Helical" evidence="1">
    <location>
        <begin position="12"/>
        <end position="32"/>
    </location>
</feature>
<dbReference type="AlphaFoldDB" id="G8XZY1"/>
<dbReference type="Proteomes" id="UP000005222">
    <property type="component" value="Chromosome N"/>
</dbReference>
<keyword evidence="1" id="KW-0472">Membrane</keyword>
<dbReference type="EMBL" id="FO082046">
    <property type="protein sequence ID" value="CCE87240.1"/>
    <property type="molecule type" value="Genomic_DNA"/>
</dbReference>
<dbReference type="HOGENOM" id="CLU_079688_0_0_1"/>
<dbReference type="PANTHER" id="PTHR42109:SF2">
    <property type="entry name" value="INTEGRAL MEMBRANE PROTEIN"/>
    <property type="match status" value="1"/>
</dbReference>
<keyword evidence="4" id="KW-1185">Reference proteome</keyword>
<dbReference type="eggNOG" id="ENOG502SCPV">
    <property type="taxonomic scope" value="Eukaryota"/>
</dbReference>
<dbReference type="InterPro" id="IPR056119">
    <property type="entry name" value="DUF7702"/>
</dbReference>
<evidence type="ECO:0000313" key="3">
    <source>
        <dbReference type="EMBL" id="CCE87240.1"/>
    </source>
</evidence>
<keyword evidence="1" id="KW-0812">Transmembrane</keyword>
<keyword evidence="1" id="KW-1133">Transmembrane helix</keyword>
<dbReference type="STRING" id="559304.G8XZY1"/>
<feature type="transmembrane region" description="Helical" evidence="1">
    <location>
        <begin position="75"/>
        <end position="99"/>
    </location>
</feature>
<feature type="transmembrane region" description="Helical" evidence="1">
    <location>
        <begin position="181"/>
        <end position="203"/>
    </location>
</feature>
<accession>G8XZY1</accession>
<feature type="transmembrane region" description="Helical" evidence="1">
    <location>
        <begin position="150"/>
        <end position="169"/>
    </location>
</feature>
<dbReference type="OrthoDB" id="4023429at2759"/>
<evidence type="ECO:0000259" key="2">
    <source>
        <dbReference type="Pfam" id="PF24800"/>
    </source>
</evidence>
<feature type="transmembrane region" description="Helical" evidence="1">
    <location>
        <begin position="223"/>
        <end position="249"/>
    </location>
</feature>
<feature type="domain" description="DUF7702" evidence="2">
    <location>
        <begin position="11"/>
        <end position="241"/>
    </location>
</feature>
<proteinExistence type="predicted"/>
<feature type="transmembrane region" description="Helical" evidence="1">
    <location>
        <begin position="44"/>
        <end position="69"/>
    </location>
</feature>
<gene>
    <name evidence="3" type="primary">Piso0_005783</name>
    <name evidence="3" type="ORF">GNLVRS01_PISO0N22497g</name>
</gene>
<dbReference type="Pfam" id="PF24800">
    <property type="entry name" value="DUF7702"/>
    <property type="match status" value="1"/>
</dbReference>